<protein>
    <submittedName>
        <fullName evidence="1">Uncharacterized protein</fullName>
    </submittedName>
</protein>
<evidence type="ECO:0000313" key="1">
    <source>
        <dbReference type="EMBL" id="SUW63481.1"/>
    </source>
</evidence>
<proteinExistence type="predicted"/>
<reference evidence="1 2" key="1">
    <citation type="submission" date="2018-06" db="EMBL/GenBank/DDBJ databases">
        <authorList>
            <consortium name="Pathogen Informatics"/>
            <person name="Doyle S."/>
        </authorList>
    </citation>
    <scope>NUCLEOTIDE SEQUENCE [LARGE SCALE GENOMIC DNA]</scope>
    <source>
        <strain evidence="1 2">NCTC12119</strain>
    </source>
</reference>
<evidence type="ECO:0000313" key="2">
    <source>
        <dbReference type="Proteomes" id="UP000255528"/>
    </source>
</evidence>
<dbReference type="Proteomes" id="UP000255528">
    <property type="component" value="Unassembled WGS sequence"/>
</dbReference>
<organism evidence="1 2">
    <name type="scientific">Buttiauxella agrestis</name>
    <dbReference type="NCBI Taxonomy" id="82977"/>
    <lineage>
        <taxon>Bacteria</taxon>
        <taxon>Pseudomonadati</taxon>
        <taxon>Pseudomonadota</taxon>
        <taxon>Gammaproteobacteria</taxon>
        <taxon>Enterobacterales</taxon>
        <taxon>Enterobacteriaceae</taxon>
        <taxon>Buttiauxella</taxon>
    </lineage>
</organism>
<name>A0A381C6J9_9ENTR</name>
<gene>
    <name evidence="1" type="ORF">NCTC12119_01971</name>
</gene>
<accession>A0A381C6J9</accession>
<dbReference type="EMBL" id="UIGI01000001">
    <property type="protein sequence ID" value="SUW63481.1"/>
    <property type="molecule type" value="Genomic_DNA"/>
</dbReference>
<dbReference type="AlphaFoldDB" id="A0A381C6J9"/>
<sequence length="89" mass="9691">MLISMCSVEVEENLKDPDSFKVDRSRTLATQNSNGYSVEMVFRANNSFGATVPGTAICAFGSNGKDNKPLLESKEKAFLKSVSINGKRI</sequence>